<organism evidence="2">
    <name type="scientific">freshwater metagenome</name>
    <dbReference type="NCBI Taxonomy" id="449393"/>
    <lineage>
        <taxon>unclassified sequences</taxon>
        <taxon>metagenomes</taxon>
        <taxon>ecological metagenomes</taxon>
    </lineage>
</organism>
<feature type="region of interest" description="Disordered" evidence="1">
    <location>
        <begin position="1"/>
        <end position="24"/>
    </location>
</feature>
<name>A0A6J7EDN8_9ZZZZ</name>
<accession>A0A6J7EDN8</accession>
<dbReference type="EMBL" id="CAFBLQ010000144">
    <property type="protein sequence ID" value="CAB4879380.1"/>
    <property type="molecule type" value="Genomic_DNA"/>
</dbReference>
<dbReference type="AntiFam" id="ANF00168">
    <property type="entry name" value="Shadow ORF (opposite smc)"/>
</dbReference>
<sequence>MSGGAALWHTAGDERRTAVRSQPSEQRLTGGYVCDECGGQTPTEHRGDGALEARRDLKLIGEPTRAAGRGRVCAQELVCGGQISADASRLAARLLGSAFGGAERRAGSLTGFLSGREHQSTLLENLGGGCGPFGCGANLLREPSELALERGGAVSIEARELSLQRLDPLTPNFIGTVPGRLLDQDFVPAPVPIQSLGERLGRLGGALQAQLDAIDGATRSLGAVADPFATLGPLRELALGDLATGGDRREVPLHRLERATGRNRLLLCGDELCAPGAQIVSAELPARLKGLALEALVQFGGLGLALERLQPRAGFALDIQCTVEILLRAIELELRAAATLAVLAEPGRLLDQQPAVARLGGDDRLDAALRDDRVHLLAQTGIGEHLEHVDKPAARAVESVLALAVAVEAAEDRELSDRQVDVTVAVIEHDLDLGAGARLHAVASSEDHVLHRLSPYGQR</sequence>
<protein>
    <submittedName>
        <fullName evidence="2">Unannotated protein</fullName>
    </submittedName>
</protein>
<evidence type="ECO:0000313" key="2">
    <source>
        <dbReference type="EMBL" id="CAB4879380.1"/>
    </source>
</evidence>
<proteinExistence type="predicted"/>
<dbReference type="AntiFam" id="ANF00091">
    <property type="entry name" value="Shadow ORF (opposite smc)"/>
</dbReference>
<evidence type="ECO:0000256" key="1">
    <source>
        <dbReference type="SAM" id="MobiDB-lite"/>
    </source>
</evidence>
<reference evidence="2" key="1">
    <citation type="submission" date="2020-05" db="EMBL/GenBank/DDBJ databases">
        <authorList>
            <person name="Chiriac C."/>
            <person name="Salcher M."/>
            <person name="Ghai R."/>
            <person name="Kavagutti S V."/>
        </authorList>
    </citation>
    <scope>NUCLEOTIDE SEQUENCE</scope>
</reference>
<dbReference type="AlphaFoldDB" id="A0A6J7EDN8"/>
<gene>
    <name evidence="2" type="ORF">UFOPK3423_01207</name>
</gene>